<sequence length="101" mass="11447">MNEEIEMTEEFKQGIVALKAIARELGDLVGATEENTECRIFSWARADESPFPDELEGLQENISFSPEDTYAYMCDACGCDFRYDRGLSPCYCPNCGRRNVI</sequence>
<comment type="caution">
    <text evidence="1">The sequence shown here is derived from an EMBL/GenBank/DDBJ whole genome shotgun (WGS) entry which is preliminary data.</text>
</comment>
<evidence type="ECO:0000313" key="2">
    <source>
        <dbReference type="Proteomes" id="UP000700908"/>
    </source>
</evidence>
<dbReference type="RefSeq" id="WP_222200056.1">
    <property type="nucleotide sequence ID" value="NZ_JAIMFO010000010.1"/>
</dbReference>
<reference evidence="1 2" key="1">
    <citation type="submission" date="2021-08" db="EMBL/GenBank/DDBJ databases">
        <title>Collinsella faecalis sp. nov. isolated from swine faeces.</title>
        <authorList>
            <person name="Oh B.S."/>
            <person name="Lee J.H."/>
        </authorList>
    </citation>
    <scope>NUCLEOTIDE SEQUENCE [LARGE SCALE GENOMIC DNA]</scope>
    <source>
        <strain evidence="1 2">AGMB00827</strain>
    </source>
</reference>
<dbReference type="Proteomes" id="UP000700908">
    <property type="component" value="Unassembled WGS sequence"/>
</dbReference>
<evidence type="ECO:0000313" key="1">
    <source>
        <dbReference type="EMBL" id="MBY4798332.1"/>
    </source>
</evidence>
<name>A0ABS7MM25_9ACTN</name>
<proteinExistence type="predicted"/>
<organism evidence="1 2">
    <name type="scientific">Collinsella ureilytica</name>
    <dbReference type="NCBI Taxonomy" id="2869515"/>
    <lineage>
        <taxon>Bacteria</taxon>
        <taxon>Bacillati</taxon>
        <taxon>Actinomycetota</taxon>
        <taxon>Coriobacteriia</taxon>
        <taxon>Coriobacteriales</taxon>
        <taxon>Coriobacteriaceae</taxon>
        <taxon>Collinsella</taxon>
    </lineage>
</organism>
<accession>A0ABS7MM25</accession>
<dbReference type="EMBL" id="JAIMFO010000010">
    <property type="protein sequence ID" value="MBY4798332.1"/>
    <property type="molecule type" value="Genomic_DNA"/>
</dbReference>
<gene>
    <name evidence="1" type="ORF">K6V98_08235</name>
</gene>
<keyword evidence="2" id="KW-1185">Reference proteome</keyword>
<evidence type="ECO:0008006" key="3">
    <source>
        <dbReference type="Google" id="ProtNLM"/>
    </source>
</evidence>
<protein>
    <recommendedName>
        <fullName evidence="3">Hydrogenase maturation nickel metallochaperone HypA</fullName>
    </recommendedName>
</protein>